<evidence type="ECO:0000256" key="2">
    <source>
        <dbReference type="ARBA" id="ARBA00022692"/>
    </source>
</evidence>
<dbReference type="PANTHER" id="PTHR24269">
    <property type="entry name" value="KREMEN PROTEIN"/>
    <property type="match status" value="1"/>
</dbReference>
<sequence length="1401" mass="151339">MGWLERAIPFLGVAEAPHPLLNNLYQPAWAWRIEELSSAAARTLIGPRRQEVVEYGRRFVEVTRGLCHAYVTGGEAAFVDKACQHAETADALYWLRLIASAYIQRPDVRDEWSPHFEGLCVEDFCAQQVERDEALADELQITALTTALGLGVRVEYLNSESYPWSQRSRWKPSFVARYAPDLSGRYEWDGETLDVCTVQDGVLGEGRMAAYLHSQDGGFSAIATGRWSVAQGGYAGVMIHSNDTAHSGPLLLYGHRDGSVRVRSGAFYYSAETLRDMAPSFPRMVPVFRGYTAAACDLLPPRPRLAQMSAPDLSGNYLSNYNESIAVCTRGGSLVAAFSGVGYQQGFAMGRWVDAAGRWEGTVAEIGRDSHPFTWRLAGDVLSGDWSVYNRTNPWADNSTSATAWEARRDPATNPSEMMLPLALAAAYLSLEHLCALLIAADSGQRAEVSETNEEEWVSAPQPATLPEGLGGRILDLPRFALLCRSESYTYRTADGRRVVNSTEVCEEDRGLYDVDGFARRAPTEQRYSWHADEVVLTDSGNEGATSAVVAPLLLGEKYIFRVRPIYAGVLIDLSGPGAPTDLRIGMVFATAVELSWRAPLPMQTGLWHGDGGSALVGYRVFVRAADQPESEFELAASVPNTTLTLRDLRPQMLLVFRVCAENRHGPGLNSTSVGVATSALRATFWTDCNYSTTLHQPLAYQGCFRDPEPETSADMPFAFALPGTTHTLSAAVCAAACAEQQPPTTFFGLRAGSHCLCADTFGRYGAVEDHECDTPCSGEPGRLCGSAVRISVYRRPGAHGILLGVGRYYTYDLLQMRLPARSLSSVSLPEGLVLELYTQDALRGLRVRLNASVPCLRTQPCPFEPHATTWAEPAARCVDDAWDDETASLELRYADTAPGYTPRPSAETGARAFALGRAGRLSRLLDLGGDPSETSSDRPRGVGLTGFWRAPRQGDPEECELRRGGYSSDNVCLQPARMLPSIAAPRRSPFAWLNTMTELDLQDRFTEEHARRMRVEWRATLLEYARPFFEAAMGSQLNQSAPRIPPAAPAAAPAAPAQQVAVIVPAGAVPGSRFLVPLADGTQFEVTVPDGAAPGQELTVDAPAGITTYTVSGGSFASPYYSFSPPLAALRPGGRFVFRADGISSTHPFSIGPAQSQALPATFGATGNVGGLTGTGGMLSFTVPIGYSGPLVYYCTRHTIILASLSIAAVPRPPSISPPPGSSGGPPADEAELSAPPANRTRGLNASANRQLINETSYVDWFEAWLAGLLHLRLLLSTNDITGAPPVLGFSSTGEVVPWEETTAQPLPPHPFPRAEPIEPQTLAPEALRTARHADPTGPTGPTHEPSLRYRDTRVEARARLYPDGAAYPDSPNATSNQSIAGAVAASRSQEEPFFGTVLR</sequence>
<dbReference type="InterPro" id="IPR013783">
    <property type="entry name" value="Ig-like_fold"/>
</dbReference>
<dbReference type="GO" id="GO:0005886">
    <property type="term" value="C:plasma membrane"/>
    <property type="evidence" value="ECO:0007669"/>
    <property type="project" value="TreeGrafter"/>
</dbReference>
<dbReference type="InterPro" id="IPR019400">
    <property type="entry name" value="Peptidase_C65_otubain"/>
</dbReference>
<dbReference type="InterPro" id="IPR002889">
    <property type="entry name" value="WSC_carb-bd"/>
</dbReference>
<comment type="subcellular location">
    <subcellularLocation>
        <location evidence="1">Membrane</location>
        <topology evidence="1">Single-pass membrane protein</topology>
    </subcellularLocation>
</comment>
<keyword evidence="6" id="KW-0325">Glycoprotein</keyword>
<dbReference type="OrthoDB" id="18915at2759"/>
<evidence type="ECO:0000256" key="6">
    <source>
        <dbReference type="ARBA" id="ARBA00023180"/>
    </source>
</evidence>
<evidence type="ECO:0000256" key="3">
    <source>
        <dbReference type="ARBA" id="ARBA00022729"/>
    </source>
</evidence>
<feature type="region of interest" description="Disordered" evidence="7">
    <location>
        <begin position="1215"/>
        <end position="1243"/>
    </location>
</feature>
<keyword evidence="11" id="KW-1185">Reference proteome</keyword>
<feature type="domain" description="Fibronectin type-III" evidence="8">
    <location>
        <begin position="579"/>
        <end position="681"/>
    </location>
</feature>
<dbReference type="Gene3D" id="1.20.1300.20">
    <property type="entry name" value="Peptidase C65 Otubain, subdomain 2"/>
    <property type="match status" value="1"/>
</dbReference>
<proteinExistence type="predicted"/>
<dbReference type="PANTHER" id="PTHR24269:SF16">
    <property type="entry name" value="PROTEIN SLG1"/>
    <property type="match status" value="1"/>
</dbReference>
<dbReference type="InterPro" id="IPR003961">
    <property type="entry name" value="FN3_dom"/>
</dbReference>
<organism evidence="10 11">
    <name type="scientific">Chrysochromulina tobinii</name>
    <dbReference type="NCBI Taxonomy" id="1460289"/>
    <lineage>
        <taxon>Eukaryota</taxon>
        <taxon>Haptista</taxon>
        <taxon>Haptophyta</taxon>
        <taxon>Prymnesiophyceae</taxon>
        <taxon>Prymnesiales</taxon>
        <taxon>Chrysochromulinaceae</taxon>
        <taxon>Chrysochromulina</taxon>
    </lineage>
</organism>
<gene>
    <name evidence="10" type="ORF">Ctob_002983</name>
</gene>
<dbReference type="InterPro" id="IPR051836">
    <property type="entry name" value="Kremen_rcpt"/>
</dbReference>
<dbReference type="SMART" id="SM00060">
    <property type="entry name" value="FN3"/>
    <property type="match status" value="1"/>
</dbReference>
<evidence type="ECO:0000256" key="7">
    <source>
        <dbReference type="SAM" id="MobiDB-lite"/>
    </source>
</evidence>
<keyword evidence="3" id="KW-0732">Signal</keyword>
<dbReference type="Gene3D" id="2.60.40.10">
    <property type="entry name" value="Immunoglobulins"/>
    <property type="match status" value="1"/>
</dbReference>
<dbReference type="InterPro" id="IPR038765">
    <property type="entry name" value="Papain-like_cys_pep_sf"/>
</dbReference>
<accession>A0A0M0J5F6</accession>
<evidence type="ECO:0000256" key="4">
    <source>
        <dbReference type="ARBA" id="ARBA00022989"/>
    </source>
</evidence>
<keyword evidence="5" id="KW-0472">Membrane</keyword>
<feature type="region of interest" description="Disordered" evidence="7">
    <location>
        <begin position="927"/>
        <end position="946"/>
    </location>
</feature>
<evidence type="ECO:0000259" key="8">
    <source>
        <dbReference type="PROSITE" id="PS50853"/>
    </source>
</evidence>
<reference evidence="11" key="1">
    <citation type="journal article" date="2015" name="PLoS Genet.">
        <title>Genome Sequence and Transcriptome Analyses of Chrysochromulina tobin: Metabolic Tools for Enhanced Algal Fitness in the Prominent Order Prymnesiales (Haptophyceae).</title>
        <authorList>
            <person name="Hovde B.T."/>
            <person name="Deodato C.R."/>
            <person name="Hunsperger H.M."/>
            <person name="Ryken S.A."/>
            <person name="Yost W."/>
            <person name="Jha R.K."/>
            <person name="Patterson J."/>
            <person name="Monnat R.J. Jr."/>
            <person name="Barlow S.B."/>
            <person name="Starkenburg S.R."/>
            <person name="Cattolico R.A."/>
        </authorList>
    </citation>
    <scope>NUCLEOTIDE SEQUENCE</scope>
    <source>
        <strain evidence="11">CCMP291</strain>
    </source>
</reference>
<dbReference type="Pfam" id="PF10275">
    <property type="entry name" value="Peptidase_C65"/>
    <property type="match status" value="1"/>
</dbReference>
<evidence type="ECO:0000256" key="1">
    <source>
        <dbReference type="ARBA" id="ARBA00004167"/>
    </source>
</evidence>
<evidence type="ECO:0000313" key="11">
    <source>
        <dbReference type="Proteomes" id="UP000037460"/>
    </source>
</evidence>
<dbReference type="InterPro" id="IPR036116">
    <property type="entry name" value="FN3_sf"/>
</dbReference>
<dbReference type="CDD" id="cd00063">
    <property type="entry name" value="FN3"/>
    <property type="match status" value="1"/>
</dbReference>
<dbReference type="InterPro" id="IPR042467">
    <property type="entry name" value="Peptidase_C65_otubain_sub2"/>
</dbReference>
<comment type="caution">
    <text evidence="10">The sequence shown here is derived from an EMBL/GenBank/DDBJ whole genome shotgun (WGS) entry which is preliminary data.</text>
</comment>
<dbReference type="PROSITE" id="PS51212">
    <property type="entry name" value="WSC"/>
    <property type="match status" value="1"/>
</dbReference>
<dbReference type="SUPFAM" id="SSF54001">
    <property type="entry name" value="Cysteine proteinases"/>
    <property type="match status" value="1"/>
</dbReference>
<evidence type="ECO:0000313" key="10">
    <source>
        <dbReference type="EMBL" id="KOO21438.1"/>
    </source>
</evidence>
<name>A0A0M0J5F6_9EUKA</name>
<dbReference type="PROSITE" id="PS50853">
    <property type="entry name" value="FN3"/>
    <property type="match status" value="1"/>
</dbReference>
<dbReference type="SMART" id="SM00321">
    <property type="entry name" value="WSC"/>
    <property type="match status" value="1"/>
</dbReference>
<dbReference type="SUPFAM" id="SSF49265">
    <property type="entry name" value="Fibronectin type III"/>
    <property type="match status" value="1"/>
</dbReference>
<protein>
    <submittedName>
        <fullName evidence="10">Gram-negative bacteria-binding protein</fullName>
    </submittedName>
</protein>
<evidence type="ECO:0000259" key="9">
    <source>
        <dbReference type="PROSITE" id="PS51212"/>
    </source>
</evidence>
<evidence type="ECO:0000256" key="5">
    <source>
        <dbReference type="ARBA" id="ARBA00023136"/>
    </source>
</evidence>
<dbReference type="Gene3D" id="2.60.20.10">
    <property type="entry name" value="Crystallins"/>
    <property type="match status" value="1"/>
</dbReference>
<dbReference type="Proteomes" id="UP000037460">
    <property type="component" value="Unassembled WGS sequence"/>
</dbReference>
<feature type="domain" description="WSC" evidence="9">
    <location>
        <begin position="698"/>
        <end position="797"/>
    </location>
</feature>
<dbReference type="Pfam" id="PF01822">
    <property type="entry name" value="WSC"/>
    <property type="match status" value="1"/>
</dbReference>
<dbReference type="Pfam" id="PF00041">
    <property type="entry name" value="fn3"/>
    <property type="match status" value="1"/>
</dbReference>
<keyword evidence="4" id="KW-1133">Transmembrane helix</keyword>
<keyword evidence="2" id="KW-0812">Transmembrane</keyword>
<dbReference type="EMBL" id="JWZX01003363">
    <property type="protein sequence ID" value="KOO21438.1"/>
    <property type="molecule type" value="Genomic_DNA"/>
</dbReference>